<dbReference type="EMBL" id="GFXV01001442">
    <property type="protein sequence ID" value="MBW13247.1"/>
    <property type="molecule type" value="Transcribed_RNA"/>
</dbReference>
<dbReference type="PANTHER" id="PTHR11257:SF9">
    <property type="entry name" value="CHEMOSENSORY PROTEIN 13"/>
    <property type="match status" value="1"/>
</dbReference>
<proteinExistence type="predicted"/>
<reference evidence="1" key="1">
    <citation type="submission" date="2017-10" db="EMBL/GenBank/DDBJ databases">
        <title>Transcriptome Assembly of Sugarcane Aphid Adults.</title>
        <authorList>
            <person name="Scully E.D."/>
            <person name="Palmer N.A."/>
            <person name="Geib S.M."/>
            <person name="Sarath G."/>
            <person name="Sattler S.E."/>
        </authorList>
    </citation>
    <scope>NUCLEOTIDE SEQUENCE</scope>
    <source>
        <tissue evidence="1">Whole body</tissue>
    </source>
</reference>
<dbReference type="OrthoDB" id="6344725at2759"/>
<dbReference type="InterPro" id="IPR036682">
    <property type="entry name" value="OS_D_A10/PebIII_sf"/>
</dbReference>
<sequence length="167" mass="19122">MPMIIAYKSRFETHLFSIQLYAMDSRIAVVCVFLTVFAVDQTVGAPQKDAAAVSGSAYTTKYDNIDIDQVLASKRLVNSYVQCLLDKKPCTPEGAELRKILPDALKTQCSKCNAMQKNAALKVVDRLQKDYDAEWKLLLDKWDPKREHFQKFQQYLSEEKKKGFVKF</sequence>
<accession>A0A2H8TGK8</accession>
<gene>
    <name evidence="1" type="primary">PebIII_3</name>
</gene>
<organism evidence="1">
    <name type="scientific">Melanaphis sacchari</name>
    <dbReference type="NCBI Taxonomy" id="742174"/>
    <lineage>
        <taxon>Eukaryota</taxon>
        <taxon>Metazoa</taxon>
        <taxon>Ecdysozoa</taxon>
        <taxon>Arthropoda</taxon>
        <taxon>Hexapoda</taxon>
        <taxon>Insecta</taxon>
        <taxon>Pterygota</taxon>
        <taxon>Neoptera</taxon>
        <taxon>Paraneoptera</taxon>
        <taxon>Hemiptera</taxon>
        <taxon>Sternorrhyncha</taxon>
        <taxon>Aphidomorpha</taxon>
        <taxon>Aphidoidea</taxon>
        <taxon>Aphididae</taxon>
        <taxon>Aphidini</taxon>
        <taxon>Melanaphis</taxon>
    </lineage>
</organism>
<dbReference type="InterPro" id="IPR005055">
    <property type="entry name" value="A10/PebIII"/>
</dbReference>
<dbReference type="PANTHER" id="PTHR11257">
    <property type="entry name" value="CHEMOSENSORY PROTEIN-RELATED"/>
    <property type="match status" value="1"/>
</dbReference>
<dbReference type="SUPFAM" id="SSF100910">
    <property type="entry name" value="Chemosensory protein Csp2"/>
    <property type="match status" value="1"/>
</dbReference>
<name>A0A2H8TGK8_9HEMI</name>
<dbReference type="Pfam" id="PF03392">
    <property type="entry name" value="OS-D"/>
    <property type="match status" value="1"/>
</dbReference>
<dbReference type="AlphaFoldDB" id="A0A2H8TGK8"/>
<protein>
    <submittedName>
        <fullName evidence="1">Ejaculatory bulb-specific protein 3</fullName>
    </submittedName>
</protein>
<dbReference type="Gene3D" id="1.10.2080.10">
    <property type="entry name" value="Insect odorant-binding protein A10/Ejaculatory bulb-specific protein 3"/>
    <property type="match status" value="1"/>
</dbReference>
<evidence type="ECO:0000313" key="1">
    <source>
        <dbReference type="EMBL" id="MBW13247.1"/>
    </source>
</evidence>